<dbReference type="InterPro" id="IPR029069">
    <property type="entry name" value="HotDog_dom_sf"/>
</dbReference>
<evidence type="ECO:0000313" key="2">
    <source>
        <dbReference type="Proteomes" id="UP000307562"/>
    </source>
</evidence>
<name>A0A4P9TH77_9EURY</name>
<dbReference type="AlphaFoldDB" id="A0A4P9TH77"/>
<accession>A0A4P9TH77</accession>
<dbReference type="Gene3D" id="3.10.129.10">
    <property type="entry name" value="Hotdog Thioesterase"/>
    <property type="match status" value="1"/>
</dbReference>
<dbReference type="GeneID" id="96155991"/>
<sequence length="128" mass="14264">MTKPIEGETRTYERTFTVDDVQQFAALTGDDQPRHTEPDADGRVMVQGLLTATLPTKLGSDSEVLASTMEIDFHRPVYTGEPITCRSTYDTVVERDDRYEFTSDVVCENAAERVVLTAVTEGIIQKDS</sequence>
<reference evidence="2" key="1">
    <citation type="submission" date="2019-05" db="EMBL/GenBank/DDBJ databases">
        <title>Complete Genome Sequence and Methylation Pattern of the Halophilic Archaeon Natrinema pallidum BOL6-1.</title>
        <authorList>
            <person name="DasSarma P."/>
            <person name="DasSarma B.P."/>
            <person name="DasSarma S.L."/>
            <person name="Martinez F.L."/>
            <person name="Guzman D."/>
            <person name="Roberts R.J."/>
            <person name="DasSarma S."/>
        </authorList>
    </citation>
    <scope>NUCLEOTIDE SEQUENCE [LARGE SCALE GENOMIC DNA]</scope>
    <source>
        <strain evidence="2">BOL6-1</strain>
    </source>
</reference>
<dbReference type="SUPFAM" id="SSF54637">
    <property type="entry name" value="Thioesterase/thiol ester dehydrase-isomerase"/>
    <property type="match status" value="1"/>
</dbReference>
<proteinExistence type="predicted"/>
<dbReference type="RefSeq" id="WP_138653332.1">
    <property type="nucleotide sequence ID" value="NZ_CP040637.1"/>
</dbReference>
<organism evidence="1 2">
    <name type="scientific">Natrinema pallidum</name>
    <dbReference type="NCBI Taxonomy" id="69527"/>
    <lineage>
        <taxon>Archaea</taxon>
        <taxon>Methanobacteriati</taxon>
        <taxon>Methanobacteriota</taxon>
        <taxon>Stenosarchaea group</taxon>
        <taxon>Halobacteria</taxon>
        <taxon>Halobacteriales</taxon>
        <taxon>Natrialbaceae</taxon>
        <taxon>Natrinema</taxon>
    </lineage>
</organism>
<dbReference type="Proteomes" id="UP000307562">
    <property type="component" value="Chromosome"/>
</dbReference>
<keyword evidence="2" id="KW-1185">Reference proteome</keyword>
<dbReference type="EMBL" id="CP040637">
    <property type="protein sequence ID" value="QCW03252.1"/>
    <property type="molecule type" value="Genomic_DNA"/>
</dbReference>
<protein>
    <submittedName>
        <fullName evidence="1">Dehydratase</fullName>
    </submittedName>
</protein>
<dbReference type="KEGG" id="npl:FGF80_08390"/>
<gene>
    <name evidence="1" type="ORF">FGF80_08390</name>
</gene>
<evidence type="ECO:0000313" key="1">
    <source>
        <dbReference type="EMBL" id="QCW03252.1"/>
    </source>
</evidence>